<dbReference type="SMART" id="SM00164">
    <property type="entry name" value="TBC"/>
    <property type="match status" value="1"/>
</dbReference>
<dbReference type="PROSITE" id="PS50086">
    <property type="entry name" value="TBC_RABGAP"/>
    <property type="match status" value="1"/>
</dbReference>
<dbReference type="PANTHER" id="PTHR47219:SF9">
    <property type="entry name" value="GTPASE ACTIVATING PROTEIN AND CENTROSOME-ASSOCIATED, ISOFORM B"/>
    <property type="match status" value="1"/>
</dbReference>
<dbReference type="EMBL" id="HBIF01001004">
    <property type="protein sequence ID" value="CAE0317587.1"/>
    <property type="molecule type" value="Transcribed_RNA"/>
</dbReference>
<dbReference type="GO" id="GO:0005096">
    <property type="term" value="F:GTPase activator activity"/>
    <property type="evidence" value="ECO:0007669"/>
    <property type="project" value="TreeGrafter"/>
</dbReference>
<sequence length="318" mass="36616">MFQLIIMGATCSSKVKSSPVLSKRRFRVKCRKNIWDSKLRKYSKSIKTLKAKNPCLFQGLLFLGAPKEYRWEAWKVALNYKPQHNNYALLRVYCEENSELSIKKDLGRTFPEEGYFEEGSSGRRSLYNILTAFASAHPEIGYCQGMNYLVGILLLVSDGNESEVYGVLEQLLGELGFSGLFDFGFPCVKELCSKFHSGLNKYCRKVSMHLNEIGMDDNLWLVKWFMTMFAYSLPFSKVVRIWDAVFAKGMHYMVNISLGLVTLIKKSILEKDFFQVAEFLPLLETVKLDTDFLIRCSKQFKVSSELEDYSTDTDTQYT</sequence>
<feature type="domain" description="Rab-GAP TBC" evidence="1">
    <location>
        <begin position="64"/>
        <end position="249"/>
    </location>
</feature>
<dbReference type="GO" id="GO:0031267">
    <property type="term" value="F:small GTPase binding"/>
    <property type="evidence" value="ECO:0007669"/>
    <property type="project" value="TreeGrafter"/>
</dbReference>
<accession>A0A7S3I9G1</accession>
<dbReference type="SUPFAM" id="SSF47923">
    <property type="entry name" value="Ypt/Rab-GAP domain of gyp1p"/>
    <property type="match status" value="2"/>
</dbReference>
<name>A0A7S3I9G1_9CILI</name>
<dbReference type="AlphaFoldDB" id="A0A7S3I9G1"/>
<dbReference type="InterPro" id="IPR000195">
    <property type="entry name" value="Rab-GAP-TBC_dom"/>
</dbReference>
<dbReference type="Pfam" id="PF00566">
    <property type="entry name" value="RabGAP-TBC"/>
    <property type="match status" value="1"/>
</dbReference>
<gene>
    <name evidence="2" type="ORF">FSAL1345_LOCUS856</name>
</gene>
<protein>
    <recommendedName>
        <fullName evidence="1">Rab-GAP TBC domain-containing protein</fullName>
    </recommendedName>
</protein>
<dbReference type="InterPro" id="IPR035969">
    <property type="entry name" value="Rab-GAP_TBC_sf"/>
</dbReference>
<organism evidence="2">
    <name type="scientific">Fabrea salina</name>
    <dbReference type="NCBI Taxonomy" id="342563"/>
    <lineage>
        <taxon>Eukaryota</taxon>
        <taxon>Sar</taxon>
        <taxon>Alveolata</taxon>
        <taxon>Ciliophora</taxon>
        <taxon>Postciliodesmatophora</taxon>
        <taxon>Heterotrichea</taxon>
        <taxon>Heterotrichida</taxon>
        <taxon>Fabreidae</taxon>
        <taxon>Fabrea</taxon>
    </lineage>
</organism>
<dbReference type="Gene3D" id="1.10.472.80">
    <property type="entry name" value="Ypt/Rab-GAP domain of gyp1p, domain 3"/>
    <property type="match status" value="1"/>
</dbReference>
<dbReference type="InterPro" id="IPR050302">
    <property type="entry name" value="Rab_GAP_TBC_domain"/>
</dbReference>
<dbReference type="PANTHER" id="PTHR47219">
    <property type="entry name" value="RAB GTPASE-ACTIVATING PROTEIN 1-LIKE"/>
    <property type="match status" value="1"/>
</dbReference>
<reference evidence="2" key="1">
    <citation type="submission" date="2021-01" db="EMBL/GenBank/DDBJ databases">
        <authorList>
            <person name="Corre E."/>
            <person name="Pelletier E."/>
            <person name="Niang G."/>
            <person name="Scheremetjew M."/>
            <person name="Finn R."/>
            <person name="Kale V."/>
            <person name="Holt S."/>
            <person name="Cochrane G."/>
            <person name="Meng A."/>
            <person name="Brown T."/>
            <person name="Cohen L."/>
        </authorList>
    </citation>
    <scope>NUCLEOTIDE SEQUENCE</scope>
</reference>
<proteinExistence type="predicted"/>
<dbReference type="Gene3D" id="1.10.8.270">
    <property type="entry name" value="putative rabgap domain of human tbc1 domain family member 14 like domains"/>
    <property type="match status" value="1"/>
</dbReference>
<evidence type="ECO:0000313" key="2">
    <source>
        <dbReference type="EMBL" id="CAE0317587.1"/>
    </source>
</evidence>
<evidence type="ECO:0000259" key="1">
    <source>
        <dbReference type="PROSITE" id="PS50086"/>
    </source>
</evidence>